<name>S8ATN3_PENO1</name>
<proteinExistence type="predicted"/>
<gene>
    <name evidence="2" type="ORF">PDE_00119</name>
</gene>
<dbReference type="HOGENOM" id="CLU_2740844_0_0_1"/>
<accession>S8ATN3</accession>
<feature type="region of interest" description="Disordered" evidence="1">
    <location>
        <begin position="1"/>
        <end position="71"/>
    </location>
</feature>
<dbReference type="Proteomes" id="UP000019376">
    <property type="component" value="Unassembled WGS sequence"/>
</dbReference>
<dbReference type="AlphaFoldDB" id="S8ATN3"/>
<keyword evidence="3" id="KW-1185">Reference proteome</keyword>
<dbReference type="EMBL" id="KB644408">
    <property type="protein sequence ID" value="EPS25187.1"/>
    <property type="molecule type" value="Genomic_DNA"/>
</dbReference>
<evidence type="ECO:0000256" key="1">
    <source>
        <dbReference type="SAM" id="MobiDB-lite"/>
    </source>
</evidence>
<evidence type="ECO:0000313" key="3">
    <source>
        <dbReference type="Proteomes" id="UP000019376"/>
    </source>
</evidence>
<evidence type="ECO:0000313" key="2">
    <source>
        <dbReference type="EMBL" id="EPS25187.1"/>
    </source>
</evidence>
<sequence length="71" mass="8395">MLGWLRRLLGSDQAAQERREQQRRGRQRSRQMRARDRELRKGPGGSKTKSTFFWGSPGVSEPVHQKQLFRE</sequence>
<protein>
    <submittedName>
        <fullName evidence="2">Uncharacterized protein</fullName>
    </submittedName>
</protein>
<organism evidence="2 3">
    <name type="scientific">Penicillium oxalicum (strain 114-2 / CGMCC 5302)</name>
    <name type="common">Penicillium decumbens</name>
    <dbReference type="NCBI Taxonomy" id="933388"/>
    <lineage>
        <taxon>Eukaryota</taxon>
        <taxon>Fungi</taxon>
        <taxon>Dikarya</taxon>
        <taxon>Ascomycota</taxon>
        <taxon>Pezizomycotina</taxon>
        <taxon>Eurotiomycetes</taxon>
        <taxon>Eurotiomycetidae</taxon>
        <taxon>Eurotiales</taxon>
        <taxon>Aspergillaceae</taxon>
        <taxon>Penicillium</taxon>
    </lineage>
</organism>
<dbReference type="OrthoDB" id="4526471at2759"/>
<reference evidence="2 3" key="1">
    <citation type="journal article" date="2013" name="PLoS ONE">
        <title>Genomic and secretomic analyses reveal unique features of the lignocellulolytic enzyme system of Penicillium decumbens.</title>
        <authorList>
            <person name="Liu G."/>
            <person name="Zhang L."/>
            <person name="Wei X."/>
            <person name="Zou G."/>
            <person name="Qin Y."/>
            <person name="Ma L."/>
            <person name="Li J."/>
            <person name="Zheng H."/>
            <person name="Wang S."/>
            <person name="Wang C."/>
            <person name="Xun L."/>
            <person name="Zhao G.-P."/>
            <person name="Zhou Z."/>
            <person name="Qu Y."/>
        </authorList>
    </citation>
    <scope>NUCLEOTIDE SEQUENCE [LARGE SCALE GENOMIC DNA]</scope>
    <source>
        <strain evidence="3">114-2 / CGMCC 5302</strain>
    </source>
</reference>